<evidence type="ECO:0000256" key="8">
    <source>
        <dbReference type="ARBA" id="ARBA00022840"/>
    </source>
</evidence>
<evidence type="ECO:0000313" key="18">
    <source>
        <dbReference type="Proteomes" id="UP000000562"/>
    </source>
</evidence>
<dbReference type="HAMAP" id="MF_00419">
    <property type="entry name" value="PurL_1"/>
    <property type="match status" value="1"/>
</dbReference>
<dbReference type="InterPro" id="IPR040707">
    <property type="entry name" value="FGAR-AT_N"/>
</dbReference>
<dbReference type="eggNOG" id="COG0047">
    <property type="taxonomic scope" value="Bacteria"/>
</dbReference>
<evidence type="ECO:0000256" key="3">
    <source>
        <dbReference type="ARBA" id="ARBA00022490"/>
    </source>
</evidence>
<dbReference type="CDD" id="cd02203">
    <property type="entry name" value="PurL_repeat1"/>
    <property type="match status" value="1"/>
</dbReference>
<dbReference type="InterPro" id="IPR010073">
    <property type="entry name" value="PurL_large"/>
</dbReference>
<keyword evidence="4 12" id="KW-0436">Ligase</keyword>
<proteinExistence type="inferred from homology"/>
<dbReference type="PROSITE" id="PS51273">
    <property type="entry name" value="GATASE_TYPE_1"/>
    <property type="match status" value="1"/>
</dbReference>
<dbReference type="Gene3D" id="3.30.1330.10">
    <property type="entry name" value="PurM-like, N-terminal domain"/>
    <property type="match status" value="2"/>
</dbReference>
<keyword evidence="7 12" id="KW-0658">Purine biosynthesis</keyword>
<evidence type="ECO:0000256" key="2">
    <source>
        <dbReference type="ARBA" id="ARBA00008608"/>
    </source>
</evidence>
<dbReference type="SUPFAM" id="SSF82697">
    <property type="entry name" value="PurS-like"/>
    <property type="match status" value="1"/>
</dbReference>
<dbReference type="STRING" id="36870.gene:10368625"/>
<comment type="caution">
    <text evidence="12">Lacks conserved residue(s) required for the propagation of feature annotation.</text>
</comment>
<dbReference type="GO" id="GO:0004642">
    <property type="term" value="F:phosphoribosylformylglycinamidine synthase activity"/>
    <property type="evidence" value="ECO:0007669"/>
    <property type="project" value="UniProtKB-UniRule"/>
</dbReference>
<dbReference type="OrthoDB" id="9804441at2"/>
<dbReference type="Pfam" id="PF13507">
    <property type="entry name" value="GATase_5"/>
    <property type="match status" value="1"/>
</dbReference>
<keyword evidence="3 12" id="KW-0963">Cytoplasm</keyword>
<dbReference type="EC" id="6.3.5.3" evidence="12"/>
<evidence type="ECO:0000256" key="10">
    <source>
        <dbReference type="ARBA" id="ARBA00022962"/>
    </source>
</evidence>
<gene>
    <name evidence="12 17" type="primary">purL</name>
</gene>
<feature type="domain" description="Phosphoribosylformylglycinamidine synthase N-terminal" evidence="15">
    <location>
        <begin position="35"/>
        <end position="148"/>
    </location>
</feature>
<keyword evidence="18" id="KW-1185">Reference proteome</keyword>
<comment type="similarity">
    <text evidence="2 12">In the N-terminal section; belongs to the FGAMS family.</text>
</comment>
<dbReference type="GO" id="GO:0005524">
    <property type="term" value="F:ATP binding"/>
    <property type="evidence" value="ECO:0007669"/>
    <property type="project" value="UniProtKB-UniRule"/>
</dbReference>
<feature type="active site" evidence="12">
    <location>
        <position position="1261"/>
    </location>
</feature>
<protein>
    <recommendedName>
        <fullName evidence="12">Phosphoribosylformylglycinamidine synthase</fullName>
        <shortName evidence="12">FGAM synthase</shortName>
        <shortName evidence="12">FGAMS</shortName>
        <ecNumber evidence="12">6.3.5.3</ecNumber>
    </recommendedName>
    <alternativeName>
        <fullName evidence="12">Formylglycinamide ribonucleotide amidotransferase</fullName>
        <shortName evidence="12">FGAR amidotransferase</shortName>
        <shortName evidence="12">FGAR-AT</shortName>
    </alternativeName>
</protein>
<evidence type="ECO:0000256" key="5">
    <source>
        <dbReference type="ARBA" id="ARBA00022723"/>
    </source>
</evidence>
<evidence type="ECO:0000256" key="4">
    <source>
        <dbReference type="ARBA" id="ARBA00022598"/>
    </source>
</evidence>
<dbReference type="GO" id="GO:0046872">
    <property type="term" value="F:metal ion binding"/>
    <property type="evidence" value="ECO:0007669"/>
    <property type="project" value="UniProtKB-KW"/>
</dbReference>
<keyword evidence="5 12" id="KW-0479">Metal-binding</keyword>
<organism evidence="17 18">
    <name type="scientific">Wigglesworthia glossinidia brevipalpis</name>
    <dbReference type="NCBI Taxonomy" id="36870"/>
    <lineage>
        <taxon>Bacteria</taxon>
        <taxon>Pseudomonadati</taxon>
        <taxon>Pseudomonadota</taxon>
        <taxon>Gammaproteobacteria</taxon>
        <taxon>Enterobacterales</taxon>
        <taxon>Erwiniaceae</taxon>
        <taxon>Wigglesworthia</taxon>
    </lineage>
</organism>
<dbReference type="KEGG" id="wbr:purL"/>
<keyword evidence="8 12" id="KW-0067">ATP-binding</keyword>
<evidence type="ECO:0000259" key="13">
    <source>
        <dbReference type="Pfam" id="PF02769"/>
    </source>
</evidence>
<keyword evidence="9 12" id="KW-0460">Magnesium</keyword>
<feature type="domain" description="PurM-like C-terminal" evidence="13">
    <location>
        <begin position="431"/>
        <end position="584"/>
    </location>
</feature>
<dbReference type="SUPFAM" id="SSF109736">
    <property type="entry name" value="FGAM synthase PurL, linker domain"/>
    <property type="match status" value="1"/>
</dbReference>
<evidence type="ECO:0000259" key="15">
    <source>
        <dbReference type="Pfam" id="PF18076"/>
    </source>
</evidence>
<dbReference type="Pfam" id="PF22689">
    <property type="entry name" value="FGAR-AT_PurM_N-like"/>
    <property type="match status" value="1"/>
</dbReference>
<feature type="domain" description="FGAR-AT PurM N-terminal-like" evidence="16">
    <location>
        <begin position="647"/>
        <end position="805"/>
    </location>
</feature>
<sequence length="1296" mass="147496">MKILTGKKTNSVLYLEKIIISFKKLKIYLNFINCEYIYFISHKKNFFKNTFVKINKLLKSRNFVLPNKEISYFIIIPRLGTLSSWSTKIISIIKNCGLNDINKIERGIILYYHSKNNISEELKNFLNKLNDKNSKFICKDIKEAIKIFKNEETPNKLKKIKILELGKYALEKANIDLNLSLNKTEIEYLFNVFKNLKRNPSDAELYIFSQANSEHCRHKIFNAKWIIDNKIKKYSLLSMIKKTTKKTPKNVISAYFDNSAIISGNCYGKFFSNPYTKKYNFYQKKNNILIKVETHNYPTALSPFSGSSTGAGGDIRDQGSTGCGSIPKVGLSGFSVSNLFIPKYHQPWEESFGYPKNICTALKIILEAPLGASSFNNEFGRPSLLGYFRTYEKKINTKNSFEIRGYHKPIMLSGGFGSISEIHVNKKNINPEDKIIVLGNLGMNVGIGGASSSSVKNYLNVESPFIQSGNPEIQRRCQEVINRCCELEEENPILFIHDVGAGGLSNSILEILHHGKCGGVVFLREILIGNNKMSPLEILCNESQERYVLILSKSKIKIFNSICKRENAQYYIVGKITNSLNLKIYDSYFKNKVVDLPVNIFFNKSQIKKIRKKSKNVCHIKKIPINKKNINLTDAINRVLHLPSVSDKNFLITIGDRSITGSVVKDQMVGPWQIPVSDCAVTTSSFDSYFGEAISIGERSPASLIDFNASSRLSLGEAITNISSMYVNSLKNIKLSANWMIDSSNNHDTFKLYKAVENLGKKTCPELDLSIVVGKDSMFMKTEWLEKKNKISIISPPSLIITACSPIEDVRLNVTPQLKSDIDNIILFIDLGDFNQSLGGTALSQVYQQIGDNVADLRDTKKFKMFFYIFQKLIKSNKIIAYHDRSDGGLLVTILEMAFAGHCSININLSKLGNDIIKILFNEELGVVIQIKKNDYNNVFSIFKSFGLNDYIYNIGYSYIGDQFSLTYKNKILYENSITTLRLWWSETTWNIQRLRDDPKSANQEHEVRGDFNNPGLDTCLSFDYENDTSFPFFITGKYPKVAILREQGTNAYLEMAHAFYKAGFQPIDIHMNDLRYSKNNILKEFSVLVACGGFSYGDVLNGGYGWAKTILLNNKLRDMFESFFNDKNTLSFGVCNGCQMMSYLREIIPGSKFWPKFVKNKSNRFESRIVLVEVMNSPSLLFQGMKGSYIPISVAHSLGRVEFKKHFHLNKLENSKLVVLKYVDNYRMTTEVYPYNPNGSKNGITAITNSDGRITISMPHPERHVRMVNCSWISNYSSEYSPWIKVFKNARKQIG</sequence>
<dbReference type="PANTHER" id="PTHR10099:SF1">
    <property type="entry name" value="PHOSPHORIBOSYLFORMYLGLYCINAMIDINE SYNTHASE"/>
    <property type="match status" value="1"/>
</dbReference>
<evidence type="ECO:0000256" key="1">
    <source>
        <dbReference type="ARBA" id="ARBA00004920"/>
    </source>
</evidence>
<dbReference type="EMBL" id="BA000021">
    <property type="protein sequence ID" value="BAC24283.1"/>
    <property type="molecule type" value="Genomic_DNA"/>
</dbReference>
<comment type="subcellular location">
    <subcellularLocation>
        <location evidence="12">Cytoplasm</location>
    </subcellularLocation>
</comment>
<dbReference type="NCBIfam" id="TIGR01735">
    <property type="entry name" value="FGAM_synt"/>
    <property type="match status" value="1"/>
</dbReference>
<accession>Q8D364</accession>
<dbReference type="Proteomes" id="UP000000562">
    <property type="component" value="Chromosome"/>
</dbReference>
<dbReference type="Pfam" id="PF02769">
    <property type="entry name" value="AIRS_C"/>
    <property type="match status" value="2"/>
</dbReference>
<comment type="function">
    <text evidence="12">Phosphoribosylformylglycinamidine synthase involved in the purines biosynthetic pathway. Catalyzes the ATP-dependent conversion of formylglycinamide ribonucleotide (FGAR) and glutamine to yield formylglycinamidine ribonucleotide (FGAM) and glutamate.</text>
</comment>
<dbReference type="InterPro" id="IPR055181">
    <property type="entry name" value="FGAR-AT_PurM_N-like"/>
</dbReference>
<dbReference type="eggNOG" id="COG0046">
    <property type="taxonomic scope" value="Bacteria"/>
</dbReference>
<keyword evidence="6 12" id="KW-0547">Nucleotide-binding</keyword>
<feature type="binding site" evidence="12">
    <location>
        <position position="678"/>
    </location>
    <ligand>
        <name>Mg(2+)</name>
        <dbReference type="ChEBI" id="CHEBI:18420"/>
    </ligand>
</feature>
<dbReference type="SUPFAM" id="SSF52317">
    <property type="entry name" value="Class I glutamine amidotransferase-like"/>
    <property type="match status" value="1"/>
</dbReference>
<dbReference type="UniPathway" id="UPA00074">
    <property type="reaction ID" value="UER00128"/>
</dbReference>
<feature type="domain" description="Phosphoribosylformylglycinamidine synthase linker" evidence="14">
    <location>
        <begin position="170"/>
        <end position="219"/>
    </location>
</feature>
<feature type="binding site" evidence="12">
    <location>
        <position position="717"/>
    </location>
    <ligand>
        <name>Mg(2+)</name>
        <dbReference type="ChEBI" id="CHEBI:18420"/>
    </ligand>
</feature>
<dbReference type="HOGENOM" id="CLU_001031_0_2_6"/>
<comment type="pathway">
    <text evidence="1 12">Purine metabolism; IMP biosynthesis via de novo pathway; 5-amino-1-(5-phospho-D-ribosyl)imidazole from N(2)-formyl-N(1)-(5-phospho-D-ribosyl)glycinamide: step 1/2.</text>
</comment>
<dbReference type="GO" id="GO:0006189">
    <property type="term" value="P:'de novo' IMP biosynthetic process"/>
    <property type="evidence" value="ECO:0007669"/>
    <property type="project" value="UniProtKB-UniRule"/>
</dbReference>
<feature type="domain" description="PurM-like C-terminal" evidence="13">
    <location>
        <begin position="836"/>
        <end position="964"/>
    </location>
</feature>
<evidence type="ECO:0000259" key="16">
    <source>
        <dbReference type="Pfam" id="PF22689"/>
    </source>
</evidence>
<dbReference type="Gene3D" id="1.10.8.750">
    <property type="entry name" value="Phosphoribosylformylglycinamidine synthase, linker domain"/>
    <property type="match status" value="1"/>
</dbReference>
<dbReference type="Pfam" id="PF18072">
    <property type="entry name" value="FGAR-AT_linker"/>
    <property type="match status" value="1"/>
</dbReference>
<dbReference type="InterPro" id="IPR036604">
    <property type="entry name" value="PurS-like_sf"/>
</dbReference>
<dbReference type="FunFam" id="3.40.50.880:FF:000008">
    <property type="entry name" value="Phosphoribosylformylglycinamidine synthase"/>
    <property type="match status" value="1"/>
</dbReference>
<feature type="binding site" evidence="12">
    <location>
        <position position="884"/>
    </location>
    <ligand>
        <name>Mg(2+)</name>
        <dbReference type="ChEBI" id="CHEBI:18420"/>
    </ligand>
</feature>
<dbReference type="InterPro" id="IPR036921">
    <property type="entry name" value="PurM-like_N_sf"/>
</dbReference>
<dbReference type="Gene3D" id="3.90.650.10">
    <property type="entry name" value="PurM-like C-terminal domain"/>
    <property type="match status" value="2"/>
</dbReference>
<dbReference type="InterPro" id="IPR010918">
    <property type="entry name" value="PurM-like_C_dom"/>
</dbReference>
<dbReference type="InterPro" id="IPR036676">
    <property type="entry name" value="PurM-like_C_sf"/>
</dbReference>
<dbReference type="InterPro" id="IPR041609">
    <property type="entry name" value="PurL_linker"/>
</dbReference>
<evidence type="ECO:0000313" key="17">
    <source>
        <dbReference type="EMBL" id="BAC24283.1"/>
    </source>
</evidence>
<evidence type="ECO:0000259" key="14">
    <source>
        <dbReference type="Pfam" id="PF18072"/>
    </source>
</evidence>
<dbReference type="NCBIfam" id="NF003672">
    <property type="entry name" value="PRK05297.1"/>
    <property type="match status" value="1"/>
</dbReference>
<comment type="subunit">
    <text evidence="12">Monomer.</text>
</comment>
<evidence type="ECO:0000256" key="11">
    <source>
        <dbReference type="ARBA" id="ARBA00052585"/>
    </source>
</evidence>
<evidence type="ECO:0000256" key="7">
    <source>
        <dbReference type="ARBA" id="ARBA00022755"/>
    </source>
</evidence>
<keyword evidence="10 12" id="KW-0315">Glutamine amidotransferase</keyword>
<name>Q8D364_WIGBR</name>
<comment type="catalytic activity">
    <reaction evidence="11 12">
        <text>N(2)-formyl-N(1)-(5-phospho-beta-D-ribosyl)glycinamide + L-glutamine + ATP + H2O = 2-formamido-N(1)-(5-O-phospho-beta-D-ribosyl)acetamidine + L-glutamate + ADP + phosphate + H(+)</text>
        <dbReference type="Rhea" id="RHEA:17129"/>
        <dbReference type="ChEBI" id="CHEBI:15377"/>
        <dbReference type="ChEBI" id="CHEBI:15378"/>
        <dbReference type="ChEBI" id="CHEBI:29985"/>
        <dbReference type="ChEBI" id="CHEBI:30616"/>
        <dbReference type="ChEBI" id="CHEBI:43474"/>
        <dbReference type="ChEBI" id="CHEBI:58359"/>
        <dbReference type="ChEBI" id="CHEBI:147286"/>
        <dbReference type="ChEBI" id="CHEBI:147287"/>
        <dbReference type="ChEBI" id="CHEBI:456216"/>
        <dbReference type="EC" id="6.3.5.3"/>
    </reaction>
</comment>
<dbReference type="FunFam" id="3.30.1330.10:FF:000005">
    <property type="entry name" value="Phosphoribosylformylglycinamidine synthase"/>
    <property type="match status" value="1"/>
</dbReference>
<dbReference type="CDD" id="cd02204">
    <property type="entry name" value="PurL_repeat2"/>
    <property type="match status" value="1"/>
</dbReference>
<dbReference type="Gene3D" id="3.40.50.880">
    <property type="match status" value="1"/>
</dbReference>
<dbReference type="Pfam" id="PF18076">
    <property type="entry name" value="FGAR-AT_N"/>
    <property type="match status" value="1"/>
</dbReference>
<dbReference type="SUPFAM" id="SSF56042">
    <property type="entry name" value="PurM C-terminal domain-like"/>
    <property type="match status" value="2"/>
</dbReference>
<dbReference type="SUPFAM" id="SSF55326">
    <property type="entry name" value="PurM N-terminal domain-like"/>
    <property type="match status" value="2"/>
</dbReference>
<dbReference type="PANTHER" id="PTHR10099">
    <property type="entry name" value="PHOSPHORIBOSYLFORMYLGLYCINAMIDINE SYNTHASE"/>
    <property type="match status" value="1"/>
</dbReference>
<dbReference type="InterPro" id="IPR029062">
    <property type="entry name" value="Class_I_gatase-like"/>
</dbReference>
<reference evidence="17 18" key="1">
    <citation type="journal article" date="2002" name="Nat. Genet.">
        <title>Genome sequence of the endocellular obligate symbiont of tsetse flies, Wigglesworthia glossinidia.</title>
        <authorList>
            <person name="Akman L."/>
            <person name="Yamashita A."/>
            <person name="Watanabe H."/>
            <person name="Oshima K."/>
            <person name="Shiba T."/>
            <person name="Hattori M."/>
            <person name="Aksoy S."/>
        </authorList>
    </citation>
    <scope>NUCLEOTIDE SEQUENCE [LARGE SCALE GENOMIC DNA]</scope>
</reference>
<evidence type="ECO:0000256" key="6">
    <source>
        <dbReference type="ARBA" id="ARBA00022741"/>
    </source>
</evidence>
<feature type="binding site" evidence="12">
    <location>
        <position position="886"/>
    </location>
    <ligand>
        <name>ATP</name>
        <dbReference type="ChEBI" id="CHEBI:30616"/>
    </ligand>
</feature>
<dbReference type="GO" id="GO:0005737">
    <property type="term" value="C:cytoplasm"/>
    <property type="evidence" value="ECO:0007669"/>
    <property type="project" value="UniProtKB-SubCell"/>
</dbReference>
<evidence type="ECO:0000256" key="12">
    <source>
        <dbReference type="HAMAP-Rule" id="MF_00419"/>
    </source>
</evidence>
<evidence type="ECO:0000256" key="9">
    <source>
        <dbReference type="ARBA" id="ARBA00022842"/>
    </source>
</evidence>
<dbReference type="SMART" id="SM01211">
    <property type="entry name" value="GATase_5"/>
    <property type="match status" value="1"/>
</dbReference>
<feature type="active site" description="Nucleophile" evidence="12">
    <location>
        <position position="1136"/>
    </location>
</feature>
<feature type="active site" evidence="12">
    <location>
        <position position="1263"/>
    </location>
</feature>
<feature type="binding site" evidence="12">
    <location>
        <position position="721"/>
    </location>
    <ligand>
        <name>Mg(2+)</name>
        <dbReference type="ChEBI" id="CHEBI:18420"/>
    </ligand>
</feature>